<evidence type="ECO:0000313" key="9">
    <source>
        <dbReference type="EMBL" id="ASJ74325.1"/>
    </source>
</evidence>
<organism evidence="9 10">
    <name type="scientific">Granulosicoccus antarcticus IMCC3135</name>
    <dbReference type="NCBI Taxonomy" id="1192854"/>
    <lineage>
        <taxon>Bacteria</taxon>
        <taxon>Pseudomonadati</taxon>
        <taxon>Pseudomonadota</taxon>
        <taxon>Gammaproteobacteria</taxon>
        <taxon>Chromatiales</taxon>
        <taxon>Granulosicoccaceae</taxon>
        <taxon>Granulosicoccus</taxon>
    </lineage>
</organism>
<dbReference type="EMBL" id="CP018632">
    <property type="protein sequence ID" value="ASJ74325.1"/>
    <property type="molecule type" value="Genomic_DNA"/>
</dbReference>
<dbReference type="InterPro" id="IPR017946">
    <property type="entry name" value="PLC-like_Pdiesterase_TIM-brl"/>
</dbReference>
<dbReference type="PROSITE" id="PS51704">
    <property type="entry name" value="GP_PDE"/>
    <property type="match status" value="1"/>
</dbReference>
<dbReference type="GO" id="GO:0006071">
    <property type="term" value="P:glycerol metabolic process"/>
    <property type="evidence" value="ECO:0007669"/>
    <property type="project" value="UniProtKB-KW"/>
</dbReference>
<evidence type="ECO:0000256" key="4">
    <source>
        <dbReference type="ARBA" id="ARBA00022798"/>
    </source>
</evidence>
<evidence type="ECO:0000313" key="10">
    <source>
        <dbReference type="Proteomes" id="UP000250079"/>
    </source>
</evidence>
<evidence type="ECO:0000256" key="3">
    <source>
        <dbReference type="ARBA" id="ARBA00022729"/>
    </source>
</evidence>
<dbReference type="EC" id="3.1.4.46" evidence="2"/>
<comment type="catalytic activity">
    <reaction evidence="6">
        <text>a sn-glycero-3-phosphodiester + H2O = an alcohol + sn-glycerol 3-phosphate + H(+)</text>
        <dbReference type="Rhea" id="RHEA:12969"/>
        <dbReference type="ChEBI" id="CHEBI:15377"/>
        <dbReference type="ChEBI" id="CHEBI:15378"/>
        <dbReference type="ChEBI" id="CHEBI:30879"/>
        <dbReference type="ChEBI" id="CHEBI:57597"/>
        <dbReference type="ChEBI" id="CHEBI:83408"/>
        <dbReference type="EC" id="3.1.4.46"/>
    </reaction>
</comment>
<evidence type="ECO:0000256" key="6">
    <source>
        <dbReference type="ARBA" id="ARBA00047512"/>
    </source>
</evidence>
<dbReference type="KEGG" id="gai:IMCC3135_21240"/>
<feature type="domain" description="GP-PDE" evidence="8">
    <location>
        <begin position="67"/>
        <end position="420"/>
    </location>
</feature>
<dbReference type="Gene3D" id="3.20.20.190">
    <property type="entry name" value="Phosphatidylinositol (PI) phosphodiesterase"/>
    <property type="match status" value="1"/>
</dbReference>
<reference evidence="9 10" key="1">
    <citation type="submission" date="2016-12" db="EMBL/GenBank/DDBJ databases">
        <authorList>
            <person name="Song W.-J."/>
            <person name="Kurnit D.M."/>
        </authorList>
    </citation>
    <scope>NUCLEOTIDE SEQUENCE [LARGE SCALE GENOMIC DNA]</scope>
    <source>
        <strain evidence="9 10">IMCC3135</strain>
    </source>
</reference>
<dbReference type="PANTHER" id="PTHR43620">
    <property type="entry name" value="GLYCEROPHOSPHORYL DIESTER PHOSPHODIESTERASE"/>
    <property type="match status" value="1"/>
</dbReference>
<dbReference type="InterPro" id="IPR030395">
    <property type="entry name" value="GP_PDE_dom"/>
</dbReference>
<dbReference type="GO" id="GO:0008889">
    <property type="term" value="F:glycerophosphodiester phosphodiesterase activity"/>
    <property type="evidence" value="ECO:0007669"/>
    <property type="project" value="UniProtKB-EC"/>
</dbReference>
<evidence type="ECO:0000256" key="5">
    <source>
        <dbReference type="ARBA" id="ARBA00022801"/>
    </source>
</evidence>
<dbReference type="RefSeq" id="WP_088919371.1">
    <property type="nucleotide sequence ID" value="NZ_CP018632.1"/>
</dbReference>
<protein>
    <recommendedName>
        <fullName evidence="2">glycerophosphodiester phosphodiesterase</fullName>
        <ecNumber evidence="2">3.1.4.46</ecNumber>
    </recommendedName>
</protein>
<accession>A0A2Z2NUY4</accession>
<dbReference type="Pfam" id="PF03009">
    <property type="entry name" value="GDPD"/>
    <property type="match status" value="1"/>
</dbReference>
<dbReference type="GO" id="GO:0006629">
    <property type="term" value="P:lipid metabolic process"/>
    <property type="evidence" value="ECO:0007669"/>
    <property type="project" value="InterPro"/>
</dbReference>
<comment type="similarity">
    <text evidence="1">Belongs to the glycerophosphoryl diester phosphodiesterase family.</text>
</comment>
<keyword evidence="3 7" id="KW-0732">Signal</keyword>
<dbReference type="Proteomes" id="UP000250079">
    <property type="component" value="Chromosome"/>
</dbReference>
<dbReference type="OrthoDB" id="9795622at2"/>
<evidence type="ECO:0000256" key="1">
    <source>
        <dbReference type="ARBA" id="ARBA00007277"/>
    </source>
</evidence>
<dbReference type="SUPFAM" id="SSF51695">
    <property type="entry name" value="PLC-like phosphodiesterases"/>
    <property type="match status" value="1"/>
</dbReference>
<sequence length="420" mass="45427">MNPILSSIVLSLAGASSLAINVASAATTDPVHLGPRPFYLVDQLEEGELKEALQTCAATTTQYERRNFSIAHRGASLQFPEHTMEAYLAAHRMGAGIIECDVTFTSDAELVCRHAQCDLHTTTNILATPLAEKCSIPFAPAQYDEAGEMIEPASARCCASDLTLEEFKSLEGKMDSADSSATTVEAYMGGTADFRTDLYATGATLMSHKESIQLIGELGGQFTPELKSVTDGFGDSGLTQANYARKFIQDYVDAGIYYDDVWPQSFDIEDTELWIREFPTFGKQAVWLDGRDPAETAANPPSQEDFAALKQAGLNIVAPPMPVLLTTDEANQIVPSTYAINAKAAGMDMISWSSDRSGRIVEEVLEGGGTYYYQSTLDALKNDGDILKTIDVLAQDVGVIGVFSDWPATTTFYANCMGMI</sequence>
<proteinExistence type="inferred from homology"/>
<evidence type="ECO:0000259" key="8">
    <source>
        <dbReference type="PROSITE" id="PS51704"/>
    </source>
</evidence>
<name>A0A2Z2NUY4_9GAMM</name>
<keyword evidence="4" id="KW-0319">Glycerol metabolism</keyword>
<keyword evidence="10" id="KW-1185">Reference proteome</keyword>
<evidence type="ECO:0000256" key="7">
    <source>
        <dbReference type="SAM" id="SignalP"/>
    </source>
</evidence>
<feature type="chain" id="PRO_5016281141" description="glycerophosphodiester phosphodiesterase" evidence="7">
    <location>
        <begin position="26"/>
        <end position="420"/>
    </location>
</feature>
<keyword evidence="5 9" id="KW-0378">Hydrolase</keyword>
<dbReference type="AlphaFoldDB" id="A0A2Z2NUY4"/>
<gene>
    <name evidence="9" type="primary">glpQ1_2</name>
    <name evidence="9" type="ORF">IMCC3135_21240</name>
</gene>
<dbReference type="PANTHER" id="PTHR43620:SF7">
    <property type="entry name" value="GLYCEROPHOSPHODIESTER PHOSPHODIESTERASE GDPD5-RELATED"/>
    <property type="match status" value="1"/>
</dbReference>
<evidence type="ECO:0000256" key="2">
    <source>
        <dbReference type="ARBA" id="ARBA00012247"/>
    </source>
</evidence>
<feature type="signal peptide" evidence="7">
    <location>
        <begin position="1"/>
        <end position="25"/>
    </location>
</feature>